<gene>
    <name evidence="4" type="ORF">SHERM_25532</name>
</gene>
<feature type="region of interest" description="Disordered" evidence="2">
    <location>
        <begin position="104"/>
        <end position="125"/>
    </location>
</feature>
<sequence length="254" mass="29420">SKRPDTGKKSMRALPIQQVPGGQPRCGSCGRFHAAGECFAAQKTCYNCHRLGHFAHKCPEPKRENPGPHQQQLQYQQPSQHQQQNQQRPMAQARVYALTNDEAANNTGTIDPHAQQTPPTQGEDHGRTIERFQNMRPPTFSGVEGPTALTEWLRKLERIFTVLRCSDAQRIECTKYQMEGDAADWWTDYWVLRPEAERTALTWVRMKEIVTDKYFPKSYRDQKEREFYDLKQDASTVDEYSRAFTRLSAFARHM</sequence>
<proteinExistence type="predicted"/>
<evidence type="ECO:0000256" key="1">
    <source>
        <dbReference type="PROSITE-ProRule" id="PRU00047"/>
    </source>
</evidence>
<evidence type="ECO:0000313" key="5">
    <source>
        <dbReference type="Proteomes" id="UP001153555"/>
    </source>
</evidence>
<accession>A0A9N7NG02</accession>
<comment type="caution">
    <text evidence="4">The sequence shown here is derived from an EMBL/GenBank/DDBJ whole genome shotgun (WGS) entry which is preliminary data.</text>
</comment>
<reference evidence="4" key="1">
    <citation type="submission" date="2019-12" db="EMBL/GenBank/DDBJ databases">
        <authorList>
            <person name="Scholes J."/>
        </authorList>
    </citation>
    <scope>NUCLEOTIDE SEQUENCE</scope>
</reference>
<dbReference type="InterPro" id="IPR036875">
    <property type="entry name" value="Znf_CCHC_sf"/>
</dbReference>
<feature type="region of interest" description="Disordered" evidence="2">
    <location>
        <begin position="59"/>
        <end position="91"/>
    </location>
</feature>
<evidence type="ECO:0000259" key="3">
    <source>
        <dbReference type="PROSITE" id="PS50158"/>
    </source>
</evidence>
<dbReference type="GO" id="GO:0003676">
    <property type="term" value="F:nucleic acid binding"/>
    <property type="evidence" value="ECO:0007669"/>
    <property type="project" value="InterPro"/>
</dbReference>
<dbReference type="InterPro" id="IPR005162">
    <property type="entry name" value="Retrotrans_gag_dom"/>
</dbReference>
<evidence type="ECO:0000313" key="4">
    <source>
        <dbReference type="EMBL" id="CAA0830057.1"/>
    </source>
</evidence>
<dbReference type="SMART" id="SM00343">
    <property type="entry name" value="ZnF_C2HC"/>
    <property type="match status" value="1"/>
</dbReference>
<organism evidence="4 5">
    <name type="scientific">Striga hermonthica</name>
    <name type="common">Purple witchweed</name>
    <name type="synonym">Buchnera hermonthica</name>
    <dbReference type="NCBI Taxonomy" id="68872"/>
    <lineage>
        <taxon>Eukaryota</taxon>
        <taxon>Viridiplantae</taxon>
        <taxon>Streptophyta</taxon>
        <taxon>Embryophyta</taxon>
        <taxon>Tracheophyta</taxon>
        <taxon>Spermatophyta</taxon>
        <taxon>Magnoliopsida</taxon>
        <taxon>eudicotyledons</taxon>
        <taxon>Gunneridae</taxon>
        <taxon>Pentapetalae</taxon>
        <taxon>asterids</taxon>
        <taxon>lamiids</taxon>
        <taxon>Lamiales</taxon>
        <taxon>Orobanchaceae</taxon>
        <taxon>Buchnereae</taxon>
        <taxon>Striga</taxon>
    </lineage>
</organism>
<keyword evidence="1" id="KW-0863">Zinc-finger</keyword>
<feature type="non-terminal residue" evidence="4">
    <location>
        <position position="254"/>
    </location>
</feature>
<dbReference type="InterPro" id="IPR001878">
    <property type="entry name" value="Znf_CCHC"/>
</dbReference>
<dbReference type="OrthoDB" id="1434145at2759"/>
<dbReference type="Gene3D" id="4.10.60.10">
    <property type="entry name" value="Zinc finger, CCHC-type"/>
    <property type="match status" value="1"/>
</dbReference>
<dbReference type="GO" id="GO:0008270">
    <property type="term" value="F:zinc ion binding"/>
    <property type="evidence" value="ECO:0007669"/>
    <property type="project" value="UniProtKB-KW"/>
</dbReference>
<feature type="compositionally biased region" description="Polar residues" evidence="2">
    <location>
        <begin position="104"/>
        <end position="120"/>
    </location>
</feature>
<keyword evidence="1" id="KW-0862">Zinc</keyword>
<dbReference type="PROSITE" id="PS50158">
    <property type="entry name" value="ZF_CCHC"/>
    <property type="match status" value="1"/>
</dbReference>
<dbReference type="Pfam" id="PF03732">
    <property type="entry name" value="Retrotrans_gag"/>
    <property type="match status" value="1"/>
</dbReference>
<feature type="domain" description="CCHC-type" evidence="3">
    <location>
        <begin position="45"/>
        <end position="60"/>
    </location>
</feature>
<keyword evidence="1" id="KW-0479">Metal-binding</keyword>
<feature type="compositionally biased region" description="Low complexity" evidence="2">
    <location>
        <begin position="70"/>
        <end position="87"/>
    </location>
</feature>
<feature type="non-terminal residue" evidence="4">
    <location>
        <position position="1"/>
    </location>
</feature>
<dbReference type="SUPFAM" id="SSF57756">
    <property type="entry name" value="Retrovirus zinc finger-like domains"/>
    <property type="match status" value="1"/>
</dbReference>
<dbReference type="Proteomes" id="UP001153555">
    <property type="component" value="Unassembled WGS sequence"/>
</dbReference>
<protein>
    <recommendedName>
        <fullName evidence="3">CCHC-type domain-containing protein</fullName>
    </recommendedName>
</protein>
<dbReference type="AlphaFoldDB" id="A0A9N7NG02"/>
<keyword evidence="5" id="KW-1185">Reference proteome</keyword>
<dbReference type="EMBL" id="CACSLK010027804">
    <property type="protein sequence ID" value="CAA0830057.1"/>
    <property type="molecule type" value="Genomic_DNA"/>
</dbReference>
<evidence type="ECO:0000256" key="2">
    <source>
        <dbReference type="SAM" id="MobiDB-lite"/>
    </source>
</evidence>
<name>A0A9N7NG02_STRHE</name>